<evidence type="ECO:0000313" key="2">
    <source>
        <dbReference type="EMBL" id="MFC3098197.1"/>
    </source>
</evidence>
<dbReference type="Proteomes" id="UP001595456">
    <property type="component" value="Unassembled WGS sequence"/>
</dbReference>
<name>A0ABV7E6L4_9SPHN</name>
<feature type="signal peptide" evidence="1">
    <location>
        <begin position="1"/>
        <end position="21"/>
    </location>
</feature>
<evidence type="ECO:0000256" key="1">
    <source>
        <dbReference type="SAM" id="SignalP"/>
    </source>
</evidence>
<feature type="chain" id="PRO_5046279745" evidence="1">
    <location>
        <begin position="22"/>
        <end position="212"/>
    </location>
</feature>
<sequence>MKVRLLAPFSPLLLAACDAPALELPAERMAAARMCSAVMRVYREQAAIEGEPMALDVFGEWSQFALIAAAQQVPFDPSTLLQGLGSAEDMQQVLASNWRPRVDDCLDRFGVTDSANRPLPESEIEAGAACLVIADFLRDALASAPHLAPARDDYAQLSATLETWLDDPGNSQSLSQAEYEASIVRGGIAGFAAGNPVIHAENCQRRFAHLLR</sequence>
<comment type="caution">
    <text evidence="2">The sequence shown here is derived from an EMBL/GenBank/DDBJ whole genome shotgun (WGS) entry which is preliminary data.</text>
</comment>
<accession>A0ABV7E6L4</accession>
<keyword evidence="1" id="KW-0732">Signal</keyword>
<protein>
    <submittedName>
        <fullName evidence="2">Uncharacterized protein</fullName>
    </submittedName>
</protein>
<gene>
    <name evidence="2" type="ORF">ACFODU_10385</name>
</gene>
<proteinExistence type="predicted"/>
<dbReference type="RefSeq" id="WP_336926628.1">
    <property type="nucleotide sequence ID" value="NZ_JBANRO010000008.1"/>
</dbReference>
<reference evidence="3" key="1">
    <citation type="journal article" date="2019" name="Int. J. Syst. Evol. Microbiol.">
        <title>The Global Catalogue of Microorganisms (GCM) 10K type strain sequencing project: providing services to taxonomists for standard genome sequencing and annotation.</title>
        <authorList>
            <consortium name="The Broad Institute Genomics Platform"/>
            <consortium name="The Broad Institute Genome Sequencing Center for Infectious Disease"/>
            <person name="Wu L."/>
            <person name="Ma J."/>
        </authorList>
    </citation>
    <scope>NUCLEOTIDE SEQUENCE [LARGE SCALE GENOMIC DNA]</scope>
    <source>
        <strain evidence="3">KCTC 52607</strain>
    </source>
</reference>
<evidence type="ECO:0000313" key="3">
    <source>
        <dbReference type="Proteomes" id="UP001595456"/>
    </source>
</evidence>
<dbReference type="PROSITE" id="PS51257">
    <property type="entry name" value="PROKAR_LIPOPROTEIN"/>
    <property type="match status" value="1"/>
</dbReference>
<keyword evidence="3" id="KW-1185">Reference proteome</keyword>
<dbReference type="EMBL" id="JBHRST010000016">
    <property type="protein sequence ID" value="MFC3098197.1"/>
    <property type="molecule type" value="Genomic_DNA"/>
</dbReference>
<organism evidence="2 3">
    <name type="scientific">Alteraurantiacibacter palmitatis</name>
    <dbReference type="NCBI Taxonomy" id="2054628"/>
    <lineage>
        <taxon>Bacteria</taxon>
        <taxon>Pseudomonadati</taxon>
        <taxon>Pseudomonadota</taxon>
        <taxon>Alphaproteobacteria</taxon>
        <taxon>Sphingomonadales</taxon>
        <taxon>Erythrobacteraceae</taxon>
        <taxon>Alteraurantiacibacter</taxon>
    </lineage>
</organism>